<dbReference type="OrthoDB" id="5295469at2"/>
<evidence type="ECO:0000313" key="6">
    <source>
        <dbReference type="Proteomes" id="UP000319148"/>
    </source>
</evidence>
<dbReference type="GO" id="GO:0043565">
    <property type="term" value="F:sequence-specific DNA binding"/>
    <property type="evidence" value="ECO:0007669"/>
    <property type="project" value="InterPro"/>
</dbReference>
<evidence type="ECO:0000256" key="2">
    <source>
        <dbReference type="ARBA" id="ARBA00023125"/>
    </source>
</evidence>
<dbReference type="InterPro" id="IPR018062">
    <property type="entry name" value="HTH_AraC-typ_CS"/>
</dbReference>
<dbReference type="Pfam" id="PF12833">
    <property type="entry name" value="HTH_18"/>
    <property type="match status" value="1"/>
</dbReference>
<evidence type="ECO:0000256" key="3">
    <source>
        <dbReference type="ARBA" id="ARBA00023163"/>
    </source>
</evidence>
<keyword evidence="2" id="KW-0238">DNA-binding</keyword>
<dbReference type="GO" id="GO:0003700">
    <property type="term" value="F:DNA-binding transcription factor activity"/>
    <property type="evidence" value="ECO:0007669"/>
    <property type="project" value="InterPro"/>
</dbReference>
<evidence type="ECO:0000259" key="4">
    <source>
        <dbReference type="PROSITE" id="PS01124"/>
    </source>
</evidence>
<gene>
    <name evidence="5" type="ORF">FIV46_08430</name>
</gene>
<dbReference type="RefSeq" id="WP_139940409.1">
    <property type="nucleotide sequence ID" value="NZ_JBHSYP010000008.1"/>
</dbReference>
<accession>A0A501PJQ8</accession>
<dbReference type="PANTHER" id="PTHR47893:SF1">
    <property type="entry name" value="REGULATORY PROTEIN PCHR"/>
    <property type="match status" value="1"/>
</dbReference>
<dbReference type="InterPro" id="IPR035418">
    <property type="entry name" value="AraC-bd_2"/>
</dbReference>
<dbReference type="Pfam" id="PF14525">
    <property type="entry name" value="AraC_binding_2"/>
    <property type="match status" value="1"/>
</dbReference>
<dbReference type="EMBL" id="VFIY01000006">
    <property type="protein sequence ID" value="TPD60740.1"/>
    <property type="molecule type" value="Genomic_DNA"/>
</dbReference>
<evidence type="ECO:0000313" key="5">
    <source>
        <dbReference type="EMBL" id="TPD60740.1"/>
    </source>
</evidence>
<dbReference type="Proteomes" id="UP000319148">
    <property type="component" value="Unassembled WGS sequence"/>
</dbReference>
<dbReference type="InterPro" id="IPR018060">
    <property type="entry name" value="HTH_AraC"/>
</dbReference>
<dbReference type="InterPro" id="IPR009057">
    <property type="entry name" value="Homeodomain-like_sf"/>
</dbReference>
<feature type="domain" description="HTH araC/xylS-type" evidence="4">
    <location>
        <begin position="237"/>
        <end position="337"/>
    </location>
</feature>
<dbReference type="PROSITE" id="PS00041">
    <property type="entry name" value="HTH_ARAC_FAMILY_1"/>
    <property type="match status" value="1"/>
</dbReference>
<dbReference type="AlphaFoldDB" id="A0A501PJQ8"/>
<keyword evidence="6" id="KW-1185">Reference proteome</keyword>
<keyword evidence="1" id="KW-0805">Transcription regulation</keyword>
<dbReference type="Gene3D" id="1.10.10.60">
    <property type="entry name" value="Homeodomain-like"/>
    <property type="match status" value="1"/>
</dbReference>
<dbReference type="PANTHER" id="PTHR47893">
    <property type="entry name" value="REGULATORY PROTEIN PCHR"/>
    <property type="match status" value="1"/>
</dbReference>
<proteinExistence type="predicted"/>
<comment type="caution">
    <text evidence="5">The sequence shown here is derived from an EMBL/GenBank/DDBJ whole genome shotgun (WGS) entry which is preliminary data.</text>
</comment>
<protein>
    <submittedName>
        <fullName evidence="5">Helix-turn-helix domain-containing protein</fullName>
    </submittedName>
</protein>
<keyword evidence="3" id="KW-0804">Transcription</keyword>
<reference evidence="6" key="1">
    <citation type="submission" date="2019-06" db="EMBL/GenBank/DDBJ databases">
        <title>The complete genome of Emcibacter congregatus ZYLT.</title>
        <authorList>
            <person name="Zhao Z."/>
        </authorList>
    </citation>
    <scope>NUCLEOTIDE SEQUENCE [LARGE SCALE GENOMIC DNA]</scope>
    <source>
        <strain evidence="6">MCCC 1A06723</strain>
    </source>
</reference>
<dbReference type="SMART" id="SM00342">
    <property type="entry name" value="HTH_ARAC"/>
    <property type="match status" value="1"/>
</dbReference>
<dbReference type="PROSITE" id="PS01124">
    <property type="entry name" value="HTH_ARAC_FAMILY_2"/>
    <property type="match status" value="1"/>
</dbReference>
<dbReference type="InterPro" id="IPR053142">
    <property type="entry name" value="PchR_regulatory_protein"/>
</dbReference>
<name>A0A501PJQ8_9PROT</name>
<dbReference type="SUPFAM" id="SSF46689">
    <property type="entry name" value="Homeodomain-like"/>
    <property type="match status" value="2"/>
</dbReference>
<organism evidence="5 6">
    <name type="scientific">Emcibacter nanhaiensis</name>
    <dbReference type="NCBI Taxonomy" id="1505037"/>
    <lineage>
        <taxon>Bacteria</taxon>
        <taxon>Pseudomonadati</taxon>
        <taxon>Pseudomonadota</taxon>
        <taxon>Alphaproteobacteria</taxon>
        <taxon>Emcibacterales</taxon>
        <taxon>Emcibacteraceae</taxon>
        <taxon>Emcibacter</taxon>
    </lineage>
</organism>
<evidence type="ECO:0000256" key="1">
    <source>
        <dbReference type="ARBA" id="ARBA00023015"/>
    </source>
</evidence>
<sequence length="342" mass="37583">MEILNNILSSSSSSLPFYGPPEQGGQGVETVRSFFHSYIPCLTIDTLQPQKQFTWRVDRAATDSVGTWRSRYSHDCAARMECEEDMLFILFPLVGAVELVSGGRETAVATPGKASLISVKNVEEVRLYSKEAYAHVSLQFNAGMVSRTLNSMFGQGSLSQLALEPNVDLSLPAGQTLKSLAETIVSGMYGAGVVRKSAQMSELLADSMLRLIFENVPHRLSGKLENNAAGIAPRHVKAAMDFMQANLHSPLSVSDIAQQVGVSVRSLQEGFRRFMDITPTSYLCQIRLEAVHAELSSAENRLPIYEVATKWGFSHLGRFSALYRKTYGRLPSETISQAHRSA</sequence>